<reference evidence="3 4" key="1">
    <citation type="submission" date="2017-05" db="EMBL/GenBank/DDBJ databases">
        <authorList>
            <person name="Varghese N."/>
            <person name="Submissions S."/>
        </authorList>
    </citation>
    <scope>NUCLEOTIDE SEQUENCE [LARGE SCALE GENOMIC DNA]</scope>
    <source>
        <strain evidence="3 4">DSM 19036</strain>
    </source>
</reference>
<sequence>MERRNFLKQGTIAAAGIAFLNSTAALASTSDGSHANASKAPTQFITAGGIKFAYRRFGKKNGLPVVFTNYLTGTMDNWDPLVLNAIATDREVIIFDNAGVAASEGQTPDNIAAMANDALSFIHALELKKIDLFGFSIGGMVAQQVTLDEPELIRRLILVGTGPRGGEGMQDYTPEVWAMFKKKYEHADELLLDTFFTTSASSQKAGRAYLSRIRARVNKEPELAATVVPAQLSAIFGWGKMPAENYTYLSAITQPVLVLHGDKDIICPPVNAYILKQHLPDAQLIIYPDTNHSPQNQMPVLFNEHVKVFLDAI</sequence>
<dbReference type="PANTHER" id="PTHR43433">
    <property type="entry name" value="HYDROLASE, ALPHA/BETA FOLD FAMILY PROTEIN"/>
    <property type="match status" value="1"/>
</dbReference>
<proteinExistence type="predicted"/>
<feature type="chain" id="PRO_5022111205" evidence="1">
    <location>
        <begin position="28"/>
        <end position="313"/>
    </location>
</feature>
<dbReference type="PANTHER" id="PTHR43433:SF5">
    <property type="entry name" value="AB HYDROLASE-1 DOMAIN-CONTAINING PROTEIN"/>
    <property type="match status" value="1"/>
</dbReference>
<dbReference type="InterPro" id="IPR050471">
    <property type="entry name" value="AB_hydrolase"/>
</dbReference>
<evidence type="ECO:0000256" key="1">
    <source>
        <dbReference type="SAM" id="SignalP"/>
    </source>
</evidence>
<dbReference type="PRINTS" id="PR00111">
    <property type="entry name" value="ABHYDROLASE"/>
</dbReference>
<accession>A0A521BRK4</accession>
<dbReference type="RefSeq" id="WP_142527196.1">
    <property type="nucleotide sequence ID" value="NZ_CBCSJO010000003.1"/>
</dbReference>
<feature type="domain" description="AB hydrolase-1" evidence="2">
    <location>
        <begin position="65"/>
        <end position="295"/>
    </location>
</feature>
<dbReference type="Pfam" id="PF00561">
    <property type="entry name" value="Abhydrolase_1"/>
    <property type="match status" value="1"/>
</dbReference>
<protein>
    <submittedName>
        <fullName evidence="3">Tat (Twin-arginine translocation) pathway signal sequence</fullName>
    </submittedName>
</protein>
<dbReference type="Gene3D" id="3.40.50.1820">
    <property type="entry name" value="alpha/beta hydrolase"/>
    <property type="match status" value="1"/>
</dbReference>
<dbReference type="SUPFAM" id="SSF53474">
    <property type="entry name" value="alpha/beta-Hydrolases"/>
    <property type="match status" value="1"/>
</dbReference>
<evidence type="ECO:0000313" key="3">
    <source>
        <dbReference type="EMBL" id="SMO49361.1"/>
    </source>
</evidence>
<dbReference type="EMBL" id="FXTN01000002">
    <property type="protein sequence ID" value="SMO49361.1"/>
    <property type="molecule type" value="Genomic_DNA"/>
</dbReference>
<gene>
    <name evidence="3" type="ORF">SAMN06265348_102554</name>
</gene>
<keyword evidence="1" id="KW-0732">Signal</keyword>
<dbReference type="AlphaFoldDB" id="A0A521BRK4"/>
<feature type="signal peptide" evidence="1">
    <location>
        <begin position="1"/>
        <end position="27"/>
    </location>
</feature>
<keyword evidence="4" id="KW-1185">Reference proteome</keyword>
<dbReference type="OrthoDB" id="9773293at2"/>
<evidence type="ECO:0000313" key="4">
    <source>
        <dbReference type="Proteomes" id="UP000320300"/>
    </source>
</evidence>
<dbReference type="InterPro" id="IPR019546">
    <property type="entry name" value="TAT_signal_bac_arc"/>
</dbReference>
<dbReference type="InterPro" id="IPR029058">
    <property type="entry name" value="AB_hydrolase_fold"/>
</dbReference>
<evidence type="ECO:0000259" key="2">
    <source>
        <dbReference type="Pfam" id="PF00561"/>
    </source>
</evidence>
<dbReference type="InterPro" id="IPR000073">
    <property type="entry name" value="AB_hydrolase_1"/>
</dbReference>
<dbReference type="NCBIfam" id="TIGR01409">
    <property type="entry name" value="TAT_signal_seq"/>
    <property type="match status" value="1"/>
</dbReference>
<name>A0A521BRK4_9SPHI</name>
<dbReference type="Proteomes" id="UP000320300">
    <property type="component" value="Unassembled WGS sequence"/>
</dbReference>
<organism evidence="3 4">
    <name type="scientific">Pedobacter westerhofensis</name>
    <dbReference type="NCBI Taxonomy" id="425512"/>
    <lineage>
        <taxon>Bacteria</taxon>
        <taxon>Pseudomonadati</taxon>
        <taxon>Bacteroidota</taxon>
        <taxon>Sphingobacteriia</taxon>
        <taxon>Sphingobacteriales</taxon>
        <taxon>Sphingobacteriaceae</taxon>
        <taxon>Pedobacter</taxon>
    </lineage>
</organism>